<protein>
    <submittedName>
        <fullName evidence="4">MORF4 family-associated protein 1-like protein UPP isoform X1</fullName>
    </submittedName>
</protein>
<dbReference type="GeneID" id="121101555"/>
<name>A0A8M1FLF1_URSMA</name>
<dbReference type="InterPro" id="IPR029254">
    <property type="entry name" value="MRFAP1"/>
</dbReference>
<dbReference type="PANTHER" id="PTHR31324:SF3">
    <property type="entry name" value="MORF4 FAMILY ASSOCIATED PROTEIN 1 LIKE 2"/>
    <property type="match status" value="1"/>
</dbReference>
<organism evidence="3 4">
    <name type="scientific">Ursus maritimus</name>
    <name type="common">Polar bear</name>
    <name type="synonym">Thalarctos maritimus</name>
    <dbReference type="NCBI Taxonomy" id="29073"/>
    <lineage>
        <taxon>Eukaryota</taxon>
        <taxon>Metazoa</taxon>
        <taxon>Chordata</taxon>
        <taxon>Craniata</taxon>
        <taxon>Vertebrata</taxon>
        <taxon>Euteleostomi</taxon>
        <taxon>Mammalia</taxon>
        <taxon>Eutheria</taxon>
        <taxon>Laurasiatheria</taxon>
        <taxon>Carnivora</taxon>
        <taxon>Caniformia</taxon>
        <taxon>Ursidae</taxon>
        <taxon>Ursus</taxon>
    </lineage>
</organism>
<accession>A0A8M1FLF1</accession>
<dbReference type="AlphaFoldDB" id="A0A8M1FLF1"/>
<sequence>MRPADADADERRWPEHPCGRPPSPARAAARRDVAALEREHVRAHLRARRRLLEVASLLDELQSEVDASAEGFLGPGRRAGGEAEERVLKLCEKAEGKAAEAALMGRRIVELHRQIDSCGCS</sequence>
<evidence type="ECO:0000256" key="1">
    <source>
        <dbReference type="ARBA" id="ARBA00005515"/>
    </source>
</evidence>
<dbReference type="KEGG" id="umr:121101555"/>
<gene>
    <name evidence="4" type="primary">LOC121101555</name>
</gene>
<reference evidence="4" key="1">
    <citation type="submission" date="2025-08" db="UniProtKB">
        <authorList>
            <consortium name="RefSeq"/>
        </authorList>
    </citation>
    <scope>IDENTIFICATION</scope>
    <source>
        <tissue evidence="4">Whole blood</tissue>
    </source>
</reference>
<keyword evidence="3" id="KW-1185">Reference proteome</keyword>
<feature type="region of interest" description="Disordered" evidence="2">
    <location>
        <begin position="1"/>
        <end position="30"/>
    </location>
</feature>
<dbReference type="PANTHER" id="PTHR31324">
    <property type="entry name" value="MORF4 FAMILY-ASSOCIATED PROTEIN 1-RELATED"/>
    <property type="match status" value="1"/>
</dbReference>
<dbReference type="Proteomes" id="UP000261680">
    <property type="component" value="Unplaced"/>
</dbReference>
<evidence type="ECO:0000256" key="2">
    <source>
        <dbReference type="SAM" id="MobiDB-lite"/>
    </source>
</evidence>
<dbReference type="RefSeq" id="XP_040481369.1">
    <property type="nucleotide sequence ID" value="XM_040625435.1"/>
</dbReference>
<evidence type="ECO:0000313" key="3">
    <source>
        <dbReference type="Proteomes" id="UP000261680"/>
    </source>
</evidence>
<evidence type="ECO:0000313" key="4">
    <source>
        <dbReference type="RefSeq" id="XP_040481369.1"/>
    </source>
</evidence>
<feature type="compositionally biased region" description="Basic and acidic residues" evidence="2">
    <location>
        <begin position="9"/>
        <end position="18"/>
    </location>
</feature>
<dbReference type="Pfam" id="PF15155">
    <property type="entry name" value="MRFAP1"/>
    <property type="match status" value="1"/>
</dbReference>
<proteinExistence type="inferred from homology"/>
<comment type="similarity">
    <text evidence="1">Belongs to the MORF4 family-associated protein family.</text>
</comment>